<protein>
    <submittedName>
        <fullName evidence="1">Uncharacterized protein</fullName>
    </submittedName>
</protein>
<organism evidence="1 2">
    <name type="scientific">Anopheles atroparvus</name>
    <name type="common">European mosquito</name>
    <dbReference type="NCBI Taxonomy" id="41427"/>
    <lineage>
        <taxon>Eukaryota</taxon>
        <taxon>Metazoa</taxon>
        <taxon>Ecdysozoa</taxon>
        <taxon>Arthropoda</taxon>
        <taxon>Hexapoda</taxon>
        <taxon>Insecta</taxon>
        <taxon>Pterygota</taxon>
        <taxon>Neoptera</taxon>
        <taxon>Endopterygota</taxon>
        <taxon>Diptera</taxon>
        <taxon>Nematocera</taxon>
        <taxon>Culicoidea</taxon>
        <taxon>Culicidae</taxon>
        <taxon>Anophelinae</taxon>
        <taxon>Anopheles</taxon>
    </lineage>
</organism>
<evidence type="ECO:0000313" key="1">
    <source>
        <dbReference type="EnsemblMetazoa" id="ENSAATROPP010046"/>
    </source>
</evidence>
<dbReference type="EnsemblMetazoa" id="ENSAATROPT011119">
    <property type="protein sequence ID" value="ENSAATROPP010046"/>
    <property type="gene ID" value="ENSAATROPG009053"/>
</dbReference>
<reference evidence="1" key="1">
    <citation type="submission" date="2024-04" db="UniProtKB">
        <authorList>
            <consortium name="EnsemblMetazoa"/>
        </authorList>
    </citation>
    <scope>IDENTIFICATION</scope>
    <source>
        <strain evidence="1">EBRO</strain>
    </source>
</reference>
<accession>A0AAG5DFT5</accession>
<name>A0AAG5DFT5_ANOAO</name>
<sequence length="87" mass="9532">MCPPVLVGIEAACVYSLHPLNYYSLHPHPVVFRASRTSCNGIVNPPFIEGPFSSSPLQCIVGYGPANILQASVELNTSFHIYDDVWI</sequence>
<keyword evidence="2" id="KW-1185">Reference proteome</keyword>
<evidence type="ECO:0000313" key="2">
    <source>
        <dbReference type="Proteomes" id="UP000075880"/>
    </source>
</evidence>
<proteinExistence type="predicted"/>
<dbReference type="Proteomes" id="UP000075880">
    <property type="component" value="Unassembled WGS sequence"/>
</dbReference>
<dbReference type="AlphaFoldDB" id="A0AAG5DFT5"/>